<dbReference type="EMBL" id="JBJUIK010000014">
    <property type="protein sequence ID" value="KAL3504128.1"/>
    <property type="molecule type" value="Genomic_DNA"/>
</dbReference>
<gene>
    <name evidence="1" type="ORF">ACH5RR_033969</name>
</gene>
<keyword evidence="2" id="KW-1185">Reference proteome</keyword>
<reference evidence="1 2" key="1">
    <citation type="submission" date="2024-11" db="EMBL/GenBank/DDBJ databases">
        <title>A near-complete genome assembly of Cinchona calisaya.</title>
        <authorList>
            <person name="Lian D.C."/>
            <person name="Zhao X.W."/>
            <person name="Wei L."/>
        </authorList>
    </citation>
    <scope>NUCLEOTIDE SEQUENCE [LARGE SCALE GENOMIC DNA]</scope>
    <source>
        <tissue evidence="1">Nenye</tissue>
    </source>
</reference>
<proteinExistence type="predicted"/>
<comment type="caution">
    <text evidence="1">The sequence shown here is derived from an EMBL/GenBank/DDBJ whole genome shotgun (WGS) entry which is preliminary data.</text>
</comment>
<dbReference type="Proteomes" id="UP001630127">
    <property type="component" value="Unassembled WGS sequence"/>
</dbReference>
<dbReference type="AlphaFoldDB" id="A0ABD2YAV4"/>
<evidence type="ECO:0000313" key="2">
    <source>
        <dbReference type="Proteomes" id="UP001630127"/>
    </source>
</evidence>
<organism evidence="1 2">
    <name type="scientific">Cinchona calisaya</name>
    <dbReference type="NCBI Taxonomy" id="153742"/>
    <lineage>
        <taxon>Eukaryota</taxon>
        <taxon>Viridiplantae</taxon>
        <taxon>Streptophyta</taxon>
        <taxon>Embryophyta</taxon>
        <taxon>Tracheophyta</taxon>
        <taxon>Spermatophyta</taxon>
        <taxon>Magnoliopsida</taxon>
        <taxon>eudicotyledons</taxon>
        <taxon>Gunneridae</taxon>
        <taxon>Pentapetalae</taxon>
        <taxon>asterids</taxon>
        <taxon>lamiids</taxon>
        <taxon>Gentianales</taxon>
        <taxon>Rubiaceae</taxon>
        <taxon>Cinchonoideae</taxon>
        <taxon>Cinchoneae</taxon>
        <taxon>Cinchona</taxon>
    </lineage>
</organism>
<accession>A0ABD2YAV4</accession>
<evidence type="ECO:0000313" key="1">
    <source>
        <dbReference type="EMBL" id="KAL3504128.1"/>
    </source>
</evidence>
<sequence>MITLEEFFPRGYFKDIQVQDQNANEEPASRFYTTCKVDSKLRDVDNKDCLYQQNKQWEQPSIQGDVFLEELQVAPNKSRAKRTSINLPHQLQPQSQEWRHHQPTEEPWEFGQQNASNINFEKDEEGDMQGLTHEAFGNINSTSAIHGIEEDFDFGLELENDVACDEETTNFFKLLKHAEAESYKGCKSLTFIFFLIKLLHMKSLCRWSNNSMTILLELLKEAFRENEVFPSSYYEAWKIVKDLDLSYKKVHACPKII</sequence>
<dbReference type="PANTHER" id="PTHR10775:SF182">
    <property type="entry name" value="TRANSPOSON, EN_SPM-LIKE, TRANSPOSASE-ASSOCIATED DOMAIN PROTEIN-RELATED"/>
    <property type="match status" value="1"/>
</dbReference>
<name>A0ABD2YAV4_9GENT</name>
<dbReference type="PANTHER" id="PTHR10775">
    <property type="entry name" value="OS08G0208400 PROTEIN"/>
    <property type="match status" value="1"/>
</dbReference>
<protein>
    <submittedName>
        <fullName evidence="1">Uncharacterized protein</fullName>
    </submittedName>
</protein>